<sequence length="354" mass="39937">MYLHVHVLLSVFDMCRTSAISSFAPLEGYKKVIKKKADMDRNASANRDRIAFRDITNVSSAATTQKTPSNFQGAKRINQHANRSADIHTIIPAFTFTTPKSTQSELLAKEKREEKNRKQREWRARNADKKATCDVEQSLSHTELLAKERRDEKNRKQREYRAKRKAESQSVEESLTIETEIQISTPGNSQLTESRDDQSSGMSSIQNKREQRNKYTREYRARKKAMLSNIDGGTTTPSTPSIGASSAINEGSLYGTMCSTILQDPKGCNKEDLYLDIPDDWLHRNDTYRPQFNARKIISLPHSGDGLVLDGVTQCRTMQLQSVPEVIVDTDYVEFDSTLFEPANEGGVGNGKFS</sequence>
<protein>
    <submittedName>
        <fullName evidence="2">Uncharacterized protein</fullName>
    </submittedName>
</protein>
<feature type="compositionally biased region" description="Basic and acidic residues" evidence="1">
    <location>
        <begin position="144"/>
        <end position="160"/>
    </location>
</feature>
<dbReference type="Gramene" id="OBART07G00440.2">
    <property type="protein sequence ID" value="OBART07G00440.2"/>
    <property type="gene ID" value="OBART07G00440"/>
</dbReference>
<proteinExistence type="predicted"/>
<dbReference type="EnsemblPlants" id="OBART07G00440.2">
    <property type="protein sequence ID" value="OBART07G00440.2"/>
    <property type="gene ID" value="OBART07G00440"/>
</dbReference>
<feature type="compositionally biased region" description="Basic and acidic residues" evidence="1">
    <location>
        <begin position="109"/>
        <end position="133"/>
    </location>
</feature>
<dbReference type="Proteomes" id="UP000026960">
    <property type="component" value="Chromosome 7"/>
</dbReference>
<accession>A0A0D3GLC3</accession>
<organism evidence="2">
    <name type="scientific">Oryza barthii</name>
    <dbReference type="NCBI Taxonomy" id="65489"/>
    <lineage>
        <taxon>Eukaryota</taxon>
        <taxon>Viridiplantae</taxon>
        <taxon>Streptophyta</taxon>
        <taxon>Embryophyta</taxon>
        <taxon>Tracheophyta</taxon>
        <taxon>Spermatophyta</taxon>
        <taxon>Magnoliopsida</taxon>
        <taxon>Liliopsida</taxon>
        <taxon>Poales</taxon>
        <taxon>Poaceae</taxon>
        <taxon>BOP clade</taxon>
        <taxon>Oryzoideae</taxon>
        <taxon>Oryzeae</taxon>
        <taxon>Oryzinae</taxon>
        <taxon>Oryza</taxon>
    </lineage>
</organism>
<dbReference type="AlphaFoldDB" id="A0A0D3GLC3"/>
<name>A0A0D3GLC3_9ORYZ</name>
<feature type="compositionally biased region" description="Low complexity" evidence="1">
    <location>
        <begin position="233"/>
        <end position="244"/>
    </location>
</feature>
<feature type="region of interest" description="Disordered" evidence="1">
    <location>
        <begin position="109"/>
        <end position="215"/>
    </location>
</feature>
<evidence type="ECO:0000313" key="3">
    <source>
        <dbReference type="Proteomes" id="UP000026960"/>
    </source>
</evidence>
<reference evidence="2" key="2">
    <citation type="submission" date="2015-03" db="UniProtKB">
        <authorList>
            <consortium name="EnsemblPlants"/>
        </authorList>
    </citation>
    <scope>IDENTIFICATION</scope>
</reference>
<feature type="compositionally biased region" description="Polar residues" evidence="1">
    <location>
        <begin position="168"/>
        <end position="192"/>
    </location>
</feature>
<keyword evidence="3" id="KW-1185">Reference proteome</keyword>
<reference evidence="2" key="1">
    <citation type="journal article" date="2009" name="Rice">
        <title>De Novo Next Generation Sequencing of Plant Genomes.</title>
        <authorList>
            <person name="Rounsley S."/>
            <person name="Marri P.R."/>
            <person name="Yu Y."/>
            <person name="He R."/>
            <person name="Sisneros N."/>
            <person name="Goicoechea J.L."/>
            <person name="Lee S.J."/>
            <person name="Angelova A."/>
            <person name="Kudrna D."/>
            <person name="Luo M."/>
            <person name="Affourtit J."/>
            <person name="Desany B."/>
            <person name="Knight J."/>
            <person name="Niazi F."/>
            <person name="Egholm M."/>
            <person name="Wing R.A."/>
        </authorList>
    </citation>
    <scope>NUCLEOTIDE SEQUENCE [LARGE SCALE GENOMIC DNA]</scope>
    <source>
        <strain evidence="2">cv. IRGC 105608</strain>
    </source>
</reference>
<evidence type="ECO:0000313" key="2">
    <source>
        <dbReference type="EnsemblPlants" id="OBART07G00440.2"/>
    </source>
</evidence>
<evidence type="ECO:0000256" key="1">
    <source>
        <dbReference type="SAM" id="MobiDB-lite"/>
    </source>
</evidence>
<dbReference type="PaxDb" id="65489-OBART07G00440.2"/>
<feature type="region of interest" description="Disordered" evidence="1">
    <location>
        <begin position="225"/>
        <end position="244"/>
    </location>
</feature>